<evidence type="ECO:0000313" key="3">
    <source>
        <dbReference type="EMBL" id="KXH36708.1"/>
    </source>
</evidence>
<keyword evidence="4" id="KW-1185">Reference proteome</keyword>
<feature type="region of interest" description="Disordered" evidence="1">
    <location>
        <begin position="282"/>
        <end position="332"/>
    </location>
</feature>
<feature type="compositionally biased region" description="Low complexity" evidence="1">
    <location>
        <begin position="321"/>
        <end position="332"/>
    </location>
</feature>
<evidence type="ECO:0000313" key="4">
    <source>
        <dbReference type="Proteomes" id="UP000070328"/>
    </source>
</evidence>
<feature type="compositionally biased region" description="Basic and acidic residues" evidence="1">
    <location>
        <begin position="309"/>
        <end position="320"/>
    </location>
</feature>
<reference evidence="3 4" key="1">
    <citation type="submission" date="2014-02" db="EMBL/GenBank/DDBJ databases">
        <title>The genome sequence of Colletotrichum simmondsii CBS122122.</title>
        <authorList>
            <person name="Baroncelli R."/>
            <person name="Thon M.R."/>
        </authorList>
    </citation>
    <scope>NUCLEOTIDE SEQUENCE [LARGE SCALE GENOMIC DNA]</scope>
    <source>
        <strain evidence="3 4">CBS122122</strain>
    </source>
</reference>
<gene>
    <name evidence="3" type="ORF">CSIM01_03102</name>
</gene>
<dbReference type="EMBL" id="JFBX01000521">
    <property type="protein sequence ID" value="KXH36708.1"/>
    <property type="molecule type" value="Genomic_DNA"/>
</dbReference>
<organism evidence="3 4">
    <name type="scientific">Colletotrichum simmondsii</name>
    <dbReference type="NCBI Taxonomy" id="703756"/>
    <lineage>
        <taxon>Eukaryota</taxon>
        <taxon>Fungi</taxon>
        <taxon>Dikarya</taxon>
        <taxon>Ascomycota</taxon>
        <taxon>Pezizomycotina</taxon>
        <taxon>Sordariomycetes</taxon>
        <taxon>Hypocreomycetidae</taxon>
        <taxon>Glomerellales</taxon>
        <taxon>Glomerellaceae</taxon>
        <taxon>Colletotrichum</taxon>
        <taxon>Colletotrichum acutatum species complex</taxon>
    </lineage>
</organism>
<dbReference type="OrthoDB" id="3565018at2759"/>
<evidence type="ECO:0000259" key="2">
    <source>
        <dbReference type="Pfam" id="PF24476"/>
    </source>
</evidence>
<dbReference type="PANTHER" id="PTHR35186:SF4">
    <property type="entry name" value="PRION-INHIBITION AND PROPAGATION HELO DOMAIN-CONTAINING PROTEIN"/>
    <property type="match status" value="1"/>
</dbReference>
<accession>A0A135SLA9</accession>
<dbReference type="Proteomes" id="UP000070328">
    <property type="component" value="Unassembled WGS sequence"/>
</dbReference>
<protein>
    <recommendedName>
        <fullName evidence="2">DUF7580 domain-containing protein</fullName>
    </recommendedName>
</protein>
<dbReference type="PANTHER" id="PTHR35186">
    <property type="entry name" value="ANK_REP_REGION DOMAIN-CONTAINING PROTEIN"/>
    <property type="match status" value="1"/>
</dbReference>
<dbReference type="InterPro" id="IPR056002">
    <property type="entry name" value="DUF7580"/>
</dbReference>
<proteinExistence type="predicted"/>
<evidence type="ECO:0000256" key="1">
    <source>
        <dbReference type="SAM" id="MobiDB-lite"/>
    </source>
</evidence>
<sequence length="581" mass="66057">MSGFEIAGVVLGAIPLILKALDDYNRVARSIETWRHYEREISSLSRNLSNEQARLRNVCDLLLSNLVTASDYELMIKNPLGPLWKQEDVQRKIKTRLYRSYDTFQRIMEEMEAAIHYIKQKLHLDDQGKAKWIEESTIKRHFERACFVLNKSECQDAIDTIAKDITSLISMVEMDIKLEPQRKHRYRGRLFGLIRQTSSNVYYALRDSMSCKSDCRHQVHMDLTPESEKATHDLDDAEIIEKIGFQLAMAYRTGNSEVVTEKHGQRILWEEVIVRASTPQATSILDPTPTPQSPARPKRKGVNFALPRKSTDDTTRDTTRIRQPSVTQASTSTVSTLKLKDGATNLPRQLNMCEELRGSPEKSISGMISHQRAERFWMFDITPKKTTGTRHNRSVVSLKQILEGPSRATMTYVEKLHIAVMISSSFLQLHQTPWLPNVLTSQDVFFITGGSQSHPDYTQAFIKREFSKRDSEDGSMKCGPPGVDRTAIISLGILLLELSLGDTLGNLRHQYETSDTSVAARLLNEKPLDHMDGGYYRSAVRRCIGANFSQLKLDLDDENFRQVVYEKVVAPLEAGLADNSF</sequence>
<dbReference type="Pfam" id="PF24476">
    <property type="entry name" value="DUF7580"/>
    <property type="match status" value="1"/>
</dbReference>
<feature type="domain" description="DUF7580" evidence="2">
    <location>
        <begin position="343"/>
        <end position="577"/>
    </location>
</feature>
<dbReference type="AlphaFoldDB" id="A0A135SLA9"/>
<comment type="caution">
    <text evidence="3">The sequence shown here is derived from an EMBL/GenBank/DDBJ whole genome shotgun (WGS) entry which is preliminary data.</text>
</comment>
<name>A0A135SLA9_9PEZI</name>